<reference evidence="7 8" key="1">
    <citation type="journal article" date="2011" name="PLoS Pathog.">
        <title>Dynamic evolution of pathogenicity revealed by sequencing and comparative genomics of 19 Pseudomonas syringae isolates.</title>
        <authorList>
            <person name="Baltrus D.A."/>
            <person name="Nishimura M.T."/>
            <person name="Romanchuk A."/>
            <person name="Chang J.H."/>
            <person name="Mukhtar M.S."/>
            <person name="Cherkis K."/>
            <person name="Roach J."/>
            <person name="Grant S.R."/>
            <person name="Jones C.D."/>
            <person name="Dangl J.L."/>
        </authorList>
    </citation>
    <scope>NUCLEOTIDE SEQUENCE [LARGE SCALE GENOMIC DNA]</scope>
    <source>
        <strain evidence="8">M301072PT</strain>
    </source>
</reference>
<feature type="non-terminal residue" evidence="7">
    <location>
        <position position="46"/>
    </location>
</feature>
<comment type="caution">
    <text evidence="7">The sequence shown here is derived from an EMBL/GenBank/DDBJ whole genome shotgun (WGS) entry which is preliminary data.</text>
</comment>
<sequence>GSAFWGIVAGLLTLLILTPIVIAMMLALRFSPASTLAFVIAAGFIV</sequence>
<dbReference type="GO" id="GO:0005886">
    <property type="term" value="C:plasma membrane"/>
    <property type="evidence" value="ECO:0007669"/>
    <property type="project" value="UniProtKB-SubCell"/>
</dbReference>
<evidence type="ECO:0000313" key="8">
    <source>
        <dbReference type="Proteomes" id="UP000004471"/>
    </source>
</evidence>
<evidence type="ECO:0000256" key="5">
    <source>
        <dbReference type="ARBA" id="ARBA00023136"/>
    </source>
</evidence>
<keyword evidence="2" id="KW-1003">Cell membrane</keyword>
<proteinExistence type="predicted"/>
<dbReference type="AlphaFoldDB" id="F3FYZ9"/>
<protein>
    <submittedName>
        <fullName evidence="7">Uncharacterized protein</fullName>
    </submittedName>
</protein>
<dbReference type="Pfam" id="PF02040">
    <property type="entry name" value="ArsB"/>
    <property type="match status" value="1"/>
</dbReference>
<evidence type="ECO:0000256" key="2">
    <source>
        <dbReference type="ARBA" id="ARBA00022475"/>
    </source>
</evidence>
<accession>F3FYZ9</accession>
<gene>
    <name evidence="7" type="ORF">PSYJA_43089</name>
</gene>
<keyword evidence="5 6" id="KW-0472">Membrane</keyword>
<feature type="non-terminal residue" evidence="7">
    <location>
        <position position="1"/>
    </location>
</feature>
<dbReference type="InterPro" id="IPR000802">
    <property type="entry name" value="Arsenical_pump_ArsB"/>
</dbReference>
<evidence type="ECO:0000256" key="6">
    <source>
        <dbReference type="SAM" id="Phobius"/>
    </source>
</evidence>
<evidence type="ECO:0000313" key="7">
    <source>
        <dbReference type="EMBL" id="EGH35441.1"/>
    </source>
</evidence>
<dbReference type="Proteomes" id="UP000004471">
    <property type="component" value="Unassembled WGS sequence"/>
</dbReference>
<dbReference type="GO" id="GO:0015105">
    <property type="term" value="F:arsenite transmembrane transporter activity"/>
    <property type="evidence" value="ECO:0007669"/>
    <property type="project" value="InterPro"/>
</dbReference>
<dbReference type="EMBL" id="AEAH01003631">
    <property type="protein sequence ID" value="EGH35441.1"/>
    <property type="molecule type" value="Genomic_DNA"/>
</dbReference>
<evidence type="ECO:0000256" key="1">
    <source>
        <dbReference type="ARBA" id="ARBA00004651"/>
    </source>
</evidence>
<dbReference type="HOGENOM" id="CLU_3193300_0_0_6"/>
<keyword evidence="3 6" id="KW-0812">Transmembrane</keyword>
<keyword evidence="4 6" id="KW-1133">Transmembrane helix</keyword>
<organism evidence="7 8">
    <name type="scientific">Pseudomonas syringae pv. japonica str. M301072</name>
    <dbReference type="NCBI Taxonomy" id="629262"/>
    <lineage>
        <taxon>Bacteria</taxon>
        <taxon>Pseudomonadati</taxon>
        <taxon>Pseudomonadota</taxon>
        <taxon>Gammaproteobacteria</taxon>
        <taxon>Pseudomonadales</taxon>
        <taxon>Pseudomonadaceae</taxon>
        <taxon>Pseudomonas</taxon>
        <taxon>Pseudomonas syringae</taxon>
    </lineage>
</organism>
<name>F3FYZ9_PSESX</name>
<feature type="transmembrane region" description="Helical" evidence="6">
    <location>
        <begin position="6"/>
        <end position="28"/>
    </location>
</feature>
<evidence type="ECO:0000256" key="4">
    <source>
        <dbReference type="ARBA" id="ARBA00022989"/>
    </source>
</evidence>
<comment type="subcellular location">
    <subcellularLocation>
        <location evidence="1">Cell membrane</location>
        <topology evidence="1">Multi-pass membrane protein</topology>
    </subcellularLocation>
</comment>
<evidence type="ECO:0000256" key="3">
    <source>
        <dbReference type="ARBA" id="ARBA00022692"/>
    </source>
</evidence>